<dbReference type="GO" id="GO:0015976">
    <property type="term" value="P:carbon utilization"/>
    <property type="evidence" value="ECO:0007669"/>
    <property type="project" value="InterPro"/>
</dbReference>
<proteinExistence type="inferred from homology"/>
<name>A0A6V8ML59_9BACT</name>
<dbReference type="EMBL" id="BLXX01000008">
    <property type="protein sequence ID" value="GFO60483.1"/>
    <property type="molecule type" value="Genomic_DNA"/>
</dbReference>
<reference evidence="9" key="1">
    <citation type="submission" date="2020-06" db="EMBL/GenBank/DDBJ databases">
        <title>Draft genomic sequence of Geomonas sp. Red330.</title>
        <authorList>
            <person name="Itoh H."/>
            <person name="Zhenxing X."/>
            <person name="Ushijima N."/>
            <person name="Masuda Y."/>
            <person name="Shiratori Y."/>
            <person name="Senoo K."/>
        </authorList>
    </citation>
    <scope>NUCLEOTIDE SEQUENCE [LARGE SCALE GENOMIC DNA]</scope>
    <source>
        <strain evidence="9">Red330</strain>
    </source>
</reference>
<keyword evidence="4 7" id="KW-0456">Lyase</keyword>
<evidence type="ECO:0000256" key="1">
    <source>
        <dbReference type="ARBA" id="ARBA00006217"/>
    </source>
</evidence>
<evidence type="ECO:0000256" key="2">
    <source>
        <dbReference type="ARBA" id="ARBA00022723"/>
    </source>
</evidence>
<dbReference type="Pfam" id="PF00484">
    <property type="entry name" value="Pro_CA"/>
    <property type="match status" value="1"/>
</dbReference>
<dbReference type="GO" id="GO:0008270">
    <property type="term" value="F:zinc ion binding"/>
    <property type="evidence" value="ECO:0007669"/>
    <property type="project" value="UniProtKB-UniRule"/>
</dbReference>
<dbReference type="CDD" id="cd00883">
    <property type="entry name" value="beta_CA_cladeA"/>
    <property type="match status" value="1"/>
</dbReference>
<keyword evidence="2 6" id="KW-0479">Metal-binding</keyword>
<dbReference type="AlphaFoldDB" id="A0A6V8ML59"/>
<dbReference type="InterPro" id="IPR015892">
    <property type="entry name" value="Carbonic_anhydrase_CS"/>
</dbReference>
<comment type="caution">
    <text evidence="8">The sequence shown here is derived from an EMBL/GenBank/DDBJ whole genome shotgun (WGS) entry which is preliminary data.</text>
</comment>
<dbReference type="NCBIfam" id="NF007756">
    <property type="entry name" value="PRK10437.1"/>
    <property type="match status" value="1"/>
</dbReference>
<feature type="binding site" evidence="6">
    <location>
        <position position="98"/>
    </location>
    <ligand>
        <name>Zn(2+)</name>
        <dbReference type="ChEBI" id="CHEBI:29105"/>
    </ligand>
</feature>
<evidence type="ECO:0000313" key="9">
    <source>
        <dbReference type="Proteomes" id="UP000556026"/>
    </source>
</evidence>
<dbReference type="InterPro" id="IPR036874">
    <property type="entry name" value="Carbonic_anhydrase_sf"/>
</dbReference>
<comment type="catalytic activity">
    <reaction evidence="5 7">
        <text>hydrogencarbonate + H(+) = CO2 + H2O</text>
        <dbReference type="Rhea" id="RHEA:10748"/>
        <dbReference type="ChEBI" id="CHEBI:15377"/>
        <dbReference type="ChEBI" id="CHEBI:15378"/>
        <dbReference type="ChEBI" id="CHEBI:16526"/>
        <dbReference type="ChEBI" id="CHEBI:17544"/>
        <dbReference type="EC" id="4.2.1.1"/>
    </reaction>
</comment>
<dbReference type="SMART" id="SM00947">
    <property type="entry name" value="Pro_CA"/>
    <property type="match status" value="1"/>
</dbReference>
<evidence type="ECO:0000313" key="8">
    <source>
        <dbReference type="EMBL" id="GFO60483.1"/>
    </source>
</evidence>
<keyword evidence="3 6" id="KW-0862">Zinc</keyword>
<dbReference type="PANTHER" id="PTHR11002">
    <property type="entry name" value="CARBONIC ANHYDRASE"/>
    <property type="match status" value="1"/>
</dbReference>
<accession>A0A6V8ML59</accession>
<feature type="binding site" evidence="6">
    <location>
        <position position="42"/>
    </location>
    <ligand>
        <name>Zn(2+)</name>
        <dbReference type="ChEBI" id="CHEBI:29105"/>
    </ligand>
</feature>
<dbReference type="FunFam" id="3.40.1050.10:FF:000001">
    <property type="entry name" value="Carbonic anhydrase"/>
    <property type="match status" value="1"/>
</dbReference>
<comment type="similarity">
    <text evidence="1 7">Belongs to the beta-class carbonic anhydrase family.</text>
</comment>
<evidence type="ECO:0000256" key="3">
    <source>
        <dbReference type="ARBA" id="ARBA00022833"/>
    </source>
</evidence>
<evidence type="ECO:0000256" key="7">
    <source>
        <dbReference type="RuleBase" id="RU003956"/>
    </source>
</evidence>
<evidence type="ECO:0000256" key="5">
    <source>
        <dbReference type="ARBA" id="ARBA00048348"/>
    </source>
</evidence>
<keyword evidence="9" id="KW-1185">Reference proteome</keyword>
<comment type="function">
    <text evidence="7">Reversible hydration of carbon dioxide.</text>
</comment>
<organism evidence="8 9">
    <name type="scientific">Geomonas silvestris</name>
    <dbReference type="NCBI Taxonomy" id="2740184"/>
    <lineage>
        <taxon>Bacteria</taxon>
        <taxon>Pseudomonadati</taxon>
        <taxon>Thermodesulfobacteriota</taxon>
        <taxon>Desulfuromonadia</taxon>
        <taxon>Geobacterales</taxon>
        <taxon>Geobacteraceae</taxon>
        <taxon>Geomonas</taxon>
    </lineage>
</organism>
<feature type="binding site" evidence="6">
    <location>
        <position position="44"/>
    </location>
    <ligand>
        <name>Zn(2+)</name>
        <dbReference type="ChEBI" id="CHEBI:29105"/>
    </ligand>
</feature>
<gene>
    <name evidence="8" type="ORF">GMST_28080</name>
</gene>
<evidence type="ECO:0000256" key="6">
    <source>
        <dbReference type="PIRSR" id="PIRSR601765-1"/>
    </source>
</evidence>
<dbReference type="PANTHER" id="PTHR11002:SF76">
    <property type="entry name" value="CARBONIC ANHYDRASE"/>
    <property type="match status" value="1"/>
</dbReference>
<protein>
    <recommendedName>
        <fullName evidence="7">Carbonic anhydrase</fullName>
        <ecNumber evidence="7">4.2.1.1</ecNumber>
    </recommendedName>
    <alternativeName>
        <fullName evidence="7">Carbonate dehydratase</fullName>
    </alternativeName>
</protein>
<comment type="cofactor">
    <cofactor evidence="6">
        <name>Zn(2+)</name>
        <dbReference type="ChEBI" id="CHEBI:29105"/>
    </cofactor>
    <text evidence="6">Binds 1 zinc ion per subunit.</text>
</comment>
<dbReference type="Gene3D" id="3.40.1050.10">
    <property type="entry name" value="Carbonic anhydrase"/>
    <property type="match status" value="1"/>
</dbReference>
<dbReference type="PROSITE" id="PS00705">
    <property type="entry name" value="PROK_CO2_ANHYDRASE_2"/>
    <property type="match status" value="1"/>
</dbReference>
<sequence>MKALPPLFENNKKWAAEISQSDPEFFAKLAKQQTPEFLWIGCSDSRVPANEIIGLLPGELFVHRNVANLVIHSDMNCLSVLQYAVDILKIKHIIVCGHYGCGGVRAAIDSRPHGLIDNWLRLIRDLDQRQAHELNRCSTIEERVDRLCELNVTEQVKNVGNTTIVQEAWLRGQQVTIHGWVYGIQDGLLKDMGVCISSGEELRAIEKRELQKAELGW</sequence>
<dbReference type="InterPro" id="IPR001765">
    <property type="entry name" value="Carbonic_anhydrase"/>
</dbReference>
<feature type="binding site" evidence="6">
    <location>
        <position position="101"/>
    </location>
    <ligand>
        <name>Zn(2+)</name>
        <dbReference type="ChEBI" id="CHEBI:29105"/>
    </ligand>
</feature>
<dbReference type="PROSITE" id="PS00704">
    <property type="entry name" value="PROK_CO2_ANHYDRASE_1"/>
    <property type="match status" value="1"/>
</dbReference>
<dbReference type="GO" id="GO:0004089">
    <property type="term" value="F:carbonate dehydratase activity"/>
    <property type="evidence" value="ECO:0007669"/>
    <property type="project" value="UniProtKB-UniRule"/>
</dbReference>
<dbReference type="Proteomes" id="UP000556026">
    <property type="component" value="Unassembled WGS sequence"/>
</dbReference>
<evidence type="ECO:0000256" key="4">
    <source>
        <dbReference type="ARBA" id="ARBA00023239"/>
    </source>
</evidence>
<dbReference type="EC" id="4.2.1.1" evidence="7"/>
<dbReference type="RefSeq" id="WP_183355299.1">
    <property type="nucleotide sequence ID" value="NZ_BLXX01000008.1"/>
</dbReference>
<dbReference type="SUPFAM" id="SSF53056">
    <property type="entry name" value="beta-carbonic anhydrase, cab"/>
    <property type="match status" value="1"/>
</dbReference>